<accession>A0AAW6PHE9</accession>
<dbReference type="RefSeq" id="WP_276216029.1">
    <property type="nucleotide sequence ID" value="NZ_JARJLR010000468.1"/>
</dbReference>
<evidence type="ECO:0000256" key="1">
    <source>
        <dbReference type="ARBA" id="ARBA00004219"/>
    </source>
</evidence>
<evidence type="ECO:0000259" key="5">
    <source>
        <dbReference type="Pfam" id="PF04829"/>
    </source>
</evidence>
<protein>
    <submittedName>
        <fullName evidence="6">VENN motif pre-toxin domain-containing protein</fullName>
    </submittedName>
</protein>
<comment type="subcellular location">
    <subcellularLocation>
        <location evidence="1">Target cell</location>
        <location evidence="1">Target cell cytoplasm</location>
    </subcellularLocation>
</comment>
<dbReference type="EMBL" id="JARJLR010000468">
    <property type="protein sequence ID" value="MDF3845579.1"/>
    <property type="molecule type" value="Genomic_DNA"/>
</dbReference>
<keyword evidence="3" id="KW-1266">Target cell cytoplasm</keyword>
<dbReference type="AlphaFoldDB" id="A0AAW6PHE9"/>
<proteinExistence type="predicted"/>
<reference evidence="6" key="1">
    <citation type="submission" date="2023-03" db="EMBL/GenBank/DDBJ databases">
        <title>Draft assemblies of triclosan tolerant bacteria isolated from returned activated sludge.</title>
        <authorList>
            <person name="Van Hamelsveld S."/>
        </authorList>
    </citation>
    <scope>NUCLEOTIDE SEQUENCE</scope>
    <source>
        <strain evidence="6">GW210015_S63</strain>
    </source>
</reference>
<evidence type="ECO:0000313" key="7">
    <source>
        <dbReference type="Proteomes" id="UP001220662"/>
    </source>
</evidence>
<dbReference type="InterPro" id="IPR006914">
    <property type="entry name" value="VENN_dom"/>
</dbReference>
<name>A0AAW6PHE9_9PSED</name>
<dbReference type="GO" id="GO:0090729">
    <property type="term" value="F:toxin activity"/>
    <property type="evidence" value="ECO:0007669"/>
    <property type="project" value="UniProtKB-KW"/>
</dbReference>
<organism evidence="6 7">
    <name type="scientific">Pseudomonas citronellolis</name>
    <dbReference type="NCBI Taxonomy" id="53408"/>
    <lineage>
        <taxon>Bacteria</taxon>
        <taxon>Pseudomonadati</taxon>
        <taxon>Pseudomonadota</taxon>
        <taxon>Gammaproteobacteria</taxon>
        <taxon>Pseudomonadales</taxon>
        <taxon>Pseudomonadaceae</taxon>
        <taxon>Pseudomonas</taxon>
    </lineage>
</organism>
<dbReference type="Proteomes" id="UP001220662">
    <property type="component" value="Unassembled WGS sequence"/>
</dbReference>
<gene>
    <name evidence="6" type="ORF">P3W55_28060</name>
</gene>
<keyword evidence="4" id="KW-0843">Virulence</keyword>
<comment type="caution">
    <text evidence="6">The sequence shown here is derived from an EMBL/GenBank/DDBJ whole genome shotgun (WGS) entry which is preliminary data.</text>
</comment>
<evidence type="ECO:0000256" key="2">
    <source>
        <dbReference type="ARBA" id="ARBA00022656"/>
    </source>
</evidence>
<keyword evidence="2" id="KW-0800">Toxin</keyword>
<sequence>LIAEIGTQAMDIVRTQGEINATKAAREELAKNGNHSPSREQIEESAIYQKEMSQYGTGSQLQRAAQAVTAALQGLAGGDIGAALAGASAPYLANTIKQLTEGDREVQLMAHAVLGALVAQAQGNSAIAGAAGAATGEAMASVIAQQLYGKNTDDLSESEKQAVVALSSLAGGLAGGVLDGSAGGAVAGAKGGQNAVENNEFGGRLYVDHVFEAYVQGGGCHGGSRQQCRTQFENTQLANGGLETAAAFALLPFAIAGAALTPAMVAAARAGASACAANPPFVCNANYQPAR</sequence>
<feature type="non-terminal residue" evidence="6">
    <location>
        <position position="1"/>
    </location>
</feature>
<dbReference type="Pfam" id="PF04829">
    <property type="entry name" value="PT-VENN"/>
    <property type="match status" value="1"/>
</dbReference>
<evidence type="ECO:0000256" key="3">
    <source>
        <dbReference type="ARBA" id="ARBA00022913"/>
    </source>
</evidence>
<evidence type="ECO:0000256" key="4">
    <source>
        <dbReference type="ARBA" id="ARBA00023026"/>
    </source>
</evidence>
<feature type="domain" description="VENN motif-containing" evidence="5">
    <location>
        <begin position="153"/>
        <end position="200"/>
    </location>
</feature>
<evidence type="ECO:0000313" key="6">
    <source>
        <dbReference type="EMBL" id="MDF3845579.1"/>
    </source>
</evidence>